<keyword evidence="1" id="KW-0812">Transmembrane</keyword>
<organism evidence="2 3">
    <name type="scientific">Pseudodesulfovibrio sediminis</name>
    <dbReference type="NCBI Taxonomy" id="2810563"/>
    <lineage>
        <taxon>Bacteria</taxon>
        <taxon>Pseudomonadati</taxon>
        <taxon>Thermodesulfobacteriota</taxon>
        <taxon>Desulfovibrionia</taxon>
        <taxon>Desulfovibrionales</taxon>
        <taxon>Desulfovibrionaceae</taxon>
    </lineage>
</organism>
<evidence type="ECO:0000313" key="3">
    <source>
        <dbReference type="Proteomes" id="UP001053296"/>
    </source>
</evidence>
<protein>
    <recommendedName>
        <fullName evidence="4">DUF3592 domain-containing protein</fullName>
    </recommendedName>
</protein>
<dbReference type="EMBL" id="AP024485">
    <property type="protein sequence ID" value="BCS90112.1"/>
    <property type="molecule type" value="Genomic_DNA"/>
</dbReference>
<dbReference type="Proteomes" id="UP001053296">
    <property type="component" value="Chromosome"/>
</dbReference>
<keyword evidence="1" id="KW-1133">Transmembrane helix</keyword>
<name>A0ABN6EX51_9BACT</name>
<dbReference type="RefSeq" id="WP_229592051.1">
    <property type="nucleotide sequence ID" value="NZ_AP024485.1"/>
</dbReference>
<evidence type="ECO:0000256" key="1">
    <source>
        <dbReference type="SAM" id="Phobius"/>
    </source>
</evidence>
<evidence type="ECO:0008006" key="4">
    <source>
        <dbReference type="Google" id="ProtNLM"/>
    </source>
</evidence>
<reference evidence="2" key="1">
    <citation type="journal article" date="2022" name="Arch. Microbiol.">
        <title>Pseudodesulfovibrio sediminis sp. nov., a mesophilic and neutrophilic sulfate-reducing bacterium isolated from sediment of a brackish lake.</title>
        <authorList>
            <person name="Takahashi A."/>
            <person name="Kojima H."/>
            <person name="Watanabe M."/>
            <person name="Fukui M."/>
        </authorList>
    </citation>
    <scope>NUCLEOTIDE SEQUENCE</scope>
    <source>
        <strain evidence="2">SF6</strain>
    </source>
</reference>
<evidence type="ECO:0000313" key="2">
    <source>
        <dbReference type="EMBL" id="BCS90112.1"/>
    </source>
</evidence>
<keyword evidence="3" id="KW-1185">Reference proteome</keyword>
<gene>
    <name evidence="2" type="ORF">PSDVSF_33540</name>
</gene>
<keyword evidence="1" id="KW-0472">Membrane</keyword>
<accession>A0ABN6EX51</accession>
<sequence>MVYLSSSPIKRTRAQKILRLIVGVIAVSLILWALYSIPYDILREERARLYGEIVTSGQVLEVRTDVTPRYPEARLVIRYTYVDPDGFARFAEARIPDSQWQKFQPGAVIEVIYGRTQPALVRVPGEVEPRFQVWLRELIN</sequence>
<feature type="transmembrane region" description="Helical" evidence="1">
    <location>
        <begin position="17"/>
        <end position="35"/>
    </location>
</feature>
<proteinExistence type="predicted"/>